<dbReference type="AlphaFoldDB" id="A0A9D4CUP2"/>
<protein>
    <submittedName>
        <fullName evidence="1">Uncharacterized protein</fullName>
    </submittedName>
</protein>
<evidence type="ECO:0000313" key="2">
    <source>
        <dbReference type="Proteomes" id="UP000828390"/>
    </source>
</evidence>
<proteinExistence type="predicted"/>
<reference evidence="1" key="2">
    <citation type="submission" date="2020-11" db="EMBL/GenBank/DDBJ databases">
        <authorList>
            <person name="McCartney M.A."/>
            <person name="Auch B."/>
            <person name="Kono T."/>
            <person name="Mallez S."/>
            <person name="Becker A."/>
            <person name="Gohl D.M."/>
            <person name="Silverstein K.A.T."/>
            <person name="Koren S."/>
            <person name="Bechman K.B."/>
            <person name="Herman A."/>
            <person name="Abrahante J.E."/>
            <person name="Garbe J."/>
        </authorList>
    </citation>
    <scope>NUCLEOTIDE SEQUENCE</scope>
    <source>
        <strain evidence="1">Duluth1</strain>
        <tissue evidence="1">Whole animal</tissue>
    </source>
</reference>
<accession>A0A9D4CUP2</accession>
<reference evidence="1" key="1">
    <citation type="journal article" date="2019" name="bioRxiv">
        <title>The Genome of the Zebra Mussel, Dreissena polymorpha: A Resource for Invasive Species Research.</title>
        <authorList>
            <person name="McCartney M.A."/>
            <person name="Auch B."/>
            <person name="Kono T."/>
            <person name="Mallez S."/>
            <person name="Zhang Y."/>
            <person name="Obille A."/>
            <person name="Becker A."/>
            <person name="Abrahante J.E."/>
            <person name="Garbe J."/>
            <person name="Badalamenti J.P."/>
            <person name="Herman A."/>
            <person name="Mangelson H."/>
            <person name="Liachko I."/>
            <person name="Sullivan S."/>
            <person name="Sone E.D."/>
            <person name="Koren S."/>
            <person name="Silverstein K.A.T."/>
            <person name="Beckman K.B."/>
            <person name="Gohl D.M."/>
        </authorList>
    </citation>
    <scope>NUCLEOTIDE SEQUENCE</scope>
    <source>
        <strain evidence="1">Duluth1</strain>
        <tissue evidence="1">Whole animal</tissue>
    </source>
</reference>
<keyword evidence="2" id="KW-1185">Reference proteome</keyword>
<comment type="caution">
    <text evidence="1">The sequence shown here is derived from an EMBL/GenBank/DDBJ whole genome shotgun (WGS) entry which is preliminary data.</text>
</comment>
<dbReference type="Proteomes" id="UP000828390">
    <property type="component" value="Unassembled WGS sequence"/>
</dbReference>
<organism evidence="1 2">
    <name type="scientific">Dreissena polymorpha</name>
    <name type="common">Zebra mussel</name>
    <name type="synonym">Mytilus polymorpha</name>
    <dbReference type="NCBI Taxonomy" id="45954"/>
    <lineage>
        <taxon>Eukaryota</taxon>
        <taxon>Metazoa</taxon>
        <taxon>Spiralia</taxon>
        <taxon>Lophotrochozoa</taxon>
        <taxon>Mollusca</taxon>
        <taxon>Bivalvia</taxon>
        <taxon>Autobranchia</taxon>
        <taxon>Heteroconchia</taxon>
        <taxon>Euheterodonta</taxon>
        <taxon>Imparidentia</taxon>
        <taxon>Neoheterodontei</taxon>
        <taxon>Myida</taxon>
        <taxon>Dreissenoidea</taxon>
        <taxon>Dreissenidae</taxon>
        <taxon>Dreissena</taxon>
    </lineage>
</organism>
<sequence length="146" mass="16730">MNARLQSFKEEIQADINGLEGKVKQLSVDSVNFQIPRQNSVVIKGHAYHEGETLNTKVEIFITEGLGLCNVHVLNSERKPSERAELPGVVICSFQTVEEEKKVLSDKYSLKDSRQYTNVFLYKDQSVEERTFNRNLKVIVDTLRDQ</sequence>
<gene>
    <name evidence="1" type="ORF">DPMN_056601</name>
</gene>
<name>A0A9D4CUP2_DREPO</name>
<dbReference type="EMBL" id="JAIWYP010000012">
    <property type="protein sequence ID" value="KAH3730611.1"/>
    <property type="molecule type" value="Genomic_DNA"/>
</dbReference>
<evidence type="ECO:0000313" key="1">
    <source>
        <dbReference type="EMBL" id="KAH3730611.1"/>
    </source>
</evidence>